<proteinExistence type="predicted"/>
<feature type="transmembrane region" description="Helical" evidence="2">
    <location>
        <begin position="141"/>
        <end position="162"/>
    </location>
</feature>
<evidence type="ECO:0000313" key="3">
    <source>
        <dbReference type="EMBL" id="KAL3419632.1"/>
    </source>
</evidence>
<reference evidence="3 4" key="1">
    <citation type="submission" date="2024-06" db="EMBL/GenBank/DDBJ databases">
        <title>Complete genome of Phlyctema vagabunda strain 19-DSS-EL-015.</title>
        <authorList>
            <person name="Fiorenzani C."/>
        </authorList>
    </citation>
    <scope>NUCLEOTIDE SEQUENCE [LARGE SCALE GENOMIC DNA]</scope>
    <source>
        <strain evidence="3 4">19-DSS-EL-015</strain>
    </source>
</reference>
<keyword evidence="4" id="KW-1185">Reference proteome</keyword>
<comment type="caution">
    <text evidence="3">The sequence shown here is derived from an EMBL/GenBank/DDBJ whole genome shotgun (WGS) entry which is preliminary data.</text>
</comment>
<gene>
    <name evidence="3" type="ORF">PVAG01_08130</name>
</gene>
<evidence type="ECO:0000256" key="1">
    <source>
        <dbReference type="SAM" id="MobiDB-lite"/>
    </source>
</evidence>
<dbReference type="EMBL" id="JBFCZG010000007">
    <property type="protein sequence ID" value="KAL3419632.1"/>
    <property type="molecule type" value="Genomic_DNA"/>
</dbReference>
<feature type="transmembrane region" description="Helical" evidence="2">
    <location>
        <begin position="106"/>
        <end position="125"/>
    </location>
</feature>
<keyword evidence="2" id="KW-0472">Membrane</keyword>
<sequence length="319" mass="35714">MMSAFSRGCFQRYLASFEHAGSTYAFTPKASPGPRLFNALRFISSSTTKTKKPSSANISRYRSSTPKQNAAVRSTPETKLTTYQSYAALIAQKSHPTLLYQAPSHFLYYFACYGGATFCFAYTAWNFESSVMNPPPGINEYVPIAFGGICLLMASLGGYLLFGPARLIKTIRAVPQKALTGGGQPALKIEVELRKMFPVPFFPARKLVVSPAEVQLPRAFAQIETRKSAALLHAERKAEEQRVKADLEYERSHVMTRPFRHMKYGAGECFRALRQSWTREGFWAVRVAGQRYKLDASRGWSLEGGKPMERLMTVDKTLL</sequence>
<feature type="compositionally biased region" description="Polar residues" evidence="1">
    <location>
        <begin position="56"/>
        <end position="70"/>
    </location>
</feature>
<organism evidence="3 4">
    <name type="scientific">Phlyctema vagabunda</name>
    <dbReference type="NCBI Taxonomy" id="108571"/>
    <lineage>
        <taxon>Eukaryota</taxon>
        <taxon>Fungi</taxon>
        <taxon>Dikarya</taxon>
        <taxon>Ascomycota</taxon>
        <taxon>Pezizomycotina</taxon>
        <taxon>Leotiomycetes</taxon>
        <taxon>Helotiales</taxon>
        <taxon>Dermateaceae</taxon>
        <taxon>Phlyctema</taxon>
    </lineage>
</organism>
<keyword evidence="2" id="KW-1133">Transmembrane helix</keyword>
<keyword evidence="2" id="KW-0812">Transmembrane</keyword>
<protein>
    <submittedName>
        <fullName evidence="3">Uncharacterized protein</fullName>
    </submittedName>
</protein>
<feature type="region of interest" description="Disordered" evidence="1">
    <location>
        <begin position="49"/>
        <end position="70"/>
    </location>
</feature>
<accession>A0ABR4P8Y2</accession>
<dbReference type="Proteomes" id="UP001629113">
    <property type="component" value="Unassembled WGS sequence"/>
</dbReference>
<name>A0ABR4P8Y2_9HELO</name>
<evidence type="ECO:0000256" key="2">
    <source>
        <dbReference type="SAM" id="Phobius"/>
    </source>
</evidence>
<evidence type="ECO:0000313" key="4">
    <source>
        <dbReference type="Proteomes" id="UP001629113"/>
    </source>
</evidence>